<sequence length="455" mass="51375">MLLLSCGGIGFHIRCYLQLRLRRLITHLPVTHLLLTPSAIIVCWFKLLLFASLKMPGTAGTSDLPPTKTITVYRNGDAFYPGRKIVVNPRQVSTLDSFLTTLTRAVEAPFGAVRRLHTPVQGHKVQHLDDLKHGSVYVAAGNEQFKKLDYCEITTKRPQKKKNHQIQPVVHSRIVVSARWSRTTDESCTINVFTNGDVLVPPARIRIPKYTLRSWENVLALVTEKVHLRTGAVYRLCTLDGHPICGSTELENNQHYVAVGAEKFKALPYDQCVPGVLIRENNVVEGQHILPPIRKTRHAKDVFAHTGFGEDLEHTARGQMKKHTAKPERTKQQRQVSRNPVLLLTGEGSVFNAQNKRSEMAGAAEVQEDRQLKVDLPIDQVEAKIVEEEYEDGSSARPCKAFLHDSDSLYLQRSMSPGSRKDEAKEREVASRLSRIRSRMSRFFKGRRKVNMLTS</sequence>
<dbReference type="SUPFAM" id="SSF89837">
    <property type="entry name" value="Doublecortin (DC)"/>
    <property type="match status" value="2"/>
</dbReference>
<accession>A0A4W6FI03</accession>
<reference evidence="4" key="3">
    <citation type="submission" date="2025-05" db="UniProtKB">
        <authorList>
            <consortium name="Ensembl"/>
        </authorList>
    </citation>
    <scope>IDENTIFICATION</scope>
</reference>
<evidence type="ECO:0000313" key="5">
    <source>
        <dbReference type="Proteomes" id="UP000314980"/>
    </source>
</evidence>
<dbReference type="Pfam" id="PF03607">
    <property type="entry name" value="DCX"/>
    <property type="match status" value="2"/>
</dbReference>
<feature type="region of interest" description="Disordered" evidence="2">
    <location>
        <begin position="316"/>
        <end position="336"/>
    </location>
</feature>
<evidence type="ECO:0000313" key="6">
    <source>
        <dbReference type="RefSeq" id="XP_018539505.1"/>
    </source>
</evidence>
<evidence type="ECO:0000256" key="1">
    <source>
        <dbReference type="ARBA" id="ARBA00022737"/>
    </source>
</evidence>
<dbReference type="RefSeq" id="XP_018539505.1">
    <property type="nucleotide sequence ID" value="XM_018683989.2"/>
</dbReference>
<dbReference type="Ensembl" id="ENSLCAT00010051133.1">
    <property type="protein sequence ID" value="ENSLCAP00010049864.1"/>
    <property type="gene ID" value="ENSLCAG00010023229.1"/>
</dbReference>
<dbReference type="Proteomes" id="UP000314980">
    <property type="component" value="Unassembled WGS sequence"/>
</dbReference>
<dbReference type="OrthoDB" id="1738954at2759"/>
<dbReference type="PROSITE" id="PS50309">
    <property type="entry name" value="DC"/>
    <property type="match status" value="2"/>
</dbReference>
<dbReference type="Proteomes" id="UP000694890">
    <property type="component" value="Linkage group LG19"/>
</dbReference>
<dbReference type="GO" id="GO:0005874">
    <property type="term" value="C:microtubule"/>
    <property type="evidence" value="ECO:0007669"/>
    <property type="project" value="TreeGrafter"/>
</dbReference>
<dbReference type="KEGG" id="lcf:108888151"/>
<feature type="domain" description="Doublecortin" evidence="3">
    <location>
        <begin position="68"/>
        <end position="151"/>
    </location>
</feature>
<dbReference type="PANTHER" id="PTHR23004:SF9">
    <property type="entry name" value="DOUBLECORTIN DOMAIN-CONTAINING PROTEIN 2C"/>
    <property type="match status" value="1"/>
</dbReference>
<dbReference type="GeneTree" id="ENSGT00940000164359"/>
<dbReference type="InterPro" id="IPR036572">
    <property type="entry name" value="Doublecortin_dom_sf"/>
</dbReference>
<protein>
    <submittedName>
        <fullName evidence="6">Doublecortin domain-containing protein 2 isoform X1</fullName>
    </submittedName>
    <submittedName>
        <fullName evidence="4">Si:dkey-25g12.4</fullName>
    </submittedName>
</protein>
<dbReference type="CDD" id="cd17071">
    <property type="entry name" value="DCX1_DCDC2_like"/>
    <property type="match status" value="1"/>
</dbReference>
<evidence type="ECO:0000313" key="4">
    <source>
        <dbReference type="Ensembl" id="ENSLCAP00010049864.1"/>
    </source>
</evidence>
<reference evidence="5" key="1">
    <citation type="submission" date="2015-09" db="EMBL/GenBank/DDBJ databases">
        <authorList>
            <person name="Sai Rama Sridatta P."/>
        </authorList>
    </citation>
    <scope>NUCLEOTIDE SEQUENCE [LARGE SCALE GENOMIC DNA]</scope>
</reference>
<dbReference type="InParanoid" id="A0A4W6FI03"/>
<dbReference type="GO" id="GO:0005815">
    <property type="term" value="C:microtubule organizing center"/>
    <property type="evidence" value="ECO:0007669"/>
    <property type="project" value="TreeGrafter"/>
</dbReference>
<keyword evidence="5" id="KW-1185">Reference proteome</keyword>
<name>A0A4W6FI03_LATCA</name>
<dbReference type="GeneID" id="108888151"/>
<dbReference type="Gene3D" id="3.10.20.230">
    <property type="entry name" value="Doublecortin domain"/>
    <property type="match status" value="2"/>
</dbReference>
<evidence type="ECO:0000259" key="3">
    <source>
        <dbReference type="PROSITE" id="PS50309"/>
    </source>
</evidence>
<dbReference type="GO" id="GO:0035556">
    <property type="term" value="P:intracellular signal transduction"/>
    <property type="evidence" value="ECO:0007669"/>
    <property type="project" value="InterPro"/>
</dbReference>
<organism evidence="4 5">
    <name type="scientific">Lates calcarifer</name>
    <name type="common">Barramundi</name>
    <name type="synonym">Holocentrus calcarifer</name>
    <dbReference type="NCBI Taxonomy" id="8187"/>
    <lineage>
        <taxon>Eukaryota</taxon>
        <taxon>Metazoa</taxon>
        <taxon>Chordata</taxon>
        <taxon>Craniata</taxon>
        <taxon>Vertebrata</taxon>
        <taxon>Euteleostomi</taxon>
        <taxon>Actinopterygii</taxon>
        <taxon>Neopterygii</taxon>
        <taxon>Teleostei</taxon>
        <taxon>Neoteleostei</taxon>
        <taxon>Acanthomorphata</taxon>
        <taxon>Carangaria</taxon>
        <taxon>Carangaria incertae sedis</taxon>
        <taxon>Centropomidae</taxon>
        <taxon>Lates</taxon>
    </lineage>
</organism>
<reference evidence="6" key="2">
    <citation type="submission" date="2025-04" db="UniProtKB">
        <authorList>
            <consortium name="RefSeq"/>
        </authorList>
    </citation>
    <scope>IDENTIFICATION</scope>
    <source>
        <tissue evidence="6">Brain</tissue>
    </source>
</reference>
<keyword evidence="1" id="KW-0677">Repeat</keyword>
<dbReference type="InterPro" id="IPR003533">
    <property type="entry name" value="Doublecortin_dom"/>
</dbReference>
<dbReference type="PANTHER" id="PTHR23004">
    <property type="entry name" value="DOUBLECORTIN DOMAIN CONTAINING 2"/>
    <property type="match status" value="1"/>
</dbReference>
<evidence type="ECO:0000256" key="2">
    <source>
        <dbReference type="SAM" id="MobiDB-lite"/>
    </source>
</evidence>
<dbReference type="AlphaFoldDB" id="A0A4W6FI03"/>
<dbReference type="SMART" id="SM00537">
    <property type="entry name" value="DCX"/>
    <property type="match status" value="2"/>
</dbReference>
<proteinExistence type="predicted"/>
<gene>
    <name evidence="4 6" type="primary">LOC108888151</name>
</gene>
<dbReference type="FunFam" id="3.10.20.230:FF:000004">
    <property type="entry name" value="Doublecortin domain containing 2"/>
    <property type="match status" value="1"/>
</dbReference>
<feature type="domain" description="Doublecortin" evidence="3">
    <location>
        <begin position="188"/>
        <end position="270"/>
    </location>
</feature>